<comment type="similarity">
    <text evidence="1">Belongs to the eukaryotic initiation factor 4G family.</text>
</comment>
<evidence type="ECO:0000256" key="1">
    <source>
        <dbReference type="ARBA" id="ARBA00005775"/>
    </source>
</evidence>
<dbReference type="GO" id="GO:0016281">
    <property type="term" value="C:eukaryotic translation initiation factor 4F complex"/>
    <property type="evidence" value="ECO:0007669"/>
    <property type="project" value="TreeGrafter"/>
</dbReference>
<dbReference type="EMBL" id="CAJZBQ010000040">
    <property type="protein sequence ID" value="CAG9326368.1"/>
    <property type="molecule type" value="Genomic_DNA"/>
</dbReference>
<dbReference type="GO" id="GO:0003743">
    <property type="term" value="F:translation initiation factor activity"/>
    <property type="evidence" value="ECO:0007669"/>
    <property type="project" value="UniProtKB-KW"/>
</dbReference>
<protein>
    <recommendedName>
        <fullName evidence="5">MIF4G domain-containing protein</fullName>
    </recommendedName>
</protein>
<keyword evidence="3" id="KW-0648">Protein biosynthesis</keyword>
<dbReference type="PANTHER" id="PTHR23253:SF9">
    <property type="entry name" value="EUKARYOTIC TRANSLATION INITIATION FACTOR 4 GAMMA 2"/>
    <property type="match status" value="1"/>
</dbReference>
<accession>A0AAU9JK82</accession>
<dbReference type="SUPFAM" id="SSF48371">
    <property type="entry name" value="ARM repeat"/>
    <property type="match status" value="1"/>
</dbReference>
<dbReference type="PANTHER" id="PTHR23253">
    <property type="entry name" value="EUKARYOTIC TRANSLATION INITIATION FACTOR 4 GAMMA"/>
    <property type="match status" value="1"/>
</dbReference>
<gene>
    <name evidence="6" type="ORF">BSTOLATCC_MIC40796</name>
</gene>
<feature type="region of interest" description="Disordered" evidence="4">
    <location>
        <begin position="221"/>
        <end position="249"/>
    </location>
</feature>
<keyword evidence="2" id="KW-0396">Initiation factor</keyword>
<dbReference type="SMART" id="SM00543">
    <property type="entry name" value="MIF4G"/>
    <property type="match status" value="1"/>
</dbReference>
<evidence type="ECO:0000259" key="5">
    <source>
        <dbReference type="SMART" id="SM00543"/>
    </source>
</evidence>
<dbReference type="Proteomes" id="UP001162131">
    <property type="component" value="Unassembled WGS sequence"/>
</dbReference>
<evidence type="ECO:0000256" key="3">
    <source>
        <dbReference type="ARBA" id="ARBA00022917"/>
    </source>
</evidence>
<dbReference type="GO" id="GO:0003729">
    <property type="term" value="F:mRNA binding"/>
    <property type="evidence" value="ECO:0007669"/>
    <property type="project" value="TreeGrafter"/>
</dbReference>
<dbReference type="AlphaFoldDB" id="A0AAU9JK82"/>
<keyword evidence="7" id="KW-1185">Reference proteome</keyword>
<evidence type="ECO:0000313" key="6">
    <source>
        <dbReference type="EMBL" id="CAG9326368.1"/>
    </source>
</evidence>
<dbReference type="InterPro" id="IPR016024">
    <property type="entry name" value="ARM-type_fold"/>
</dbReference>
<name>A0AAU9JK82_9CILI</name>
<sequence>MTESSQKFRRHIDRMQSAPPDESYALLPESSKNSSAFNLNANEFVPGGTPSASEPKPLTSESKTKLSISAMEFNPLAKPSVPLPASAFRADAPEFTLKFGPTSSMQTLSLNAAVNVPEFIPGGQFKLEEQPAKVEEKAPEPPKIEEEIVEPEDKFTLVFNRALVEQEIAEEVDFADVAIKVDERIIYTYEEIERIGKEIENESEYSKITAELSQLSDRKIFKSSRKRDNKRHDSKKGQRKDKEWREKEQQGQTLTIVNWRREKTTEEEKIIQKAREHTAKLKENKEEEEKIKRTIKVTLNKLSPSNLEKLRDQLMDIGKSSPSSLQILVAGIFDKAWSEPKYTQMYAQMCGHFKVAFESHKFPGLEEEKTPKNPFKNELLIMCEESFKFVPSETDYEGLDEEAAEKKKVLHKKKTQGNVRFIGELFNVKLITTKIVLMCIHEMLGLDEGSQGRPQTLDEDKLEGACILLSTGGAGFERGSLKKETNKVFEYLSSLIQNKTTLSSKLRFKIMNLVDERNSGWSKNKKDEPTTIEEVHAEFEKEQSIIQQRHEVRR</sequence>
<evidence type="ECO:0000256" key="4">
    <source>
        <dbReference type="SAM" id="MobiDB-lite"/>
    </source>
</evidence>
<organism evidence="6 7">
    <name type="scientific">Blepharisma stoltei</name>
    <dbReference type="NCBI Taxonomy" id="1481888"/>
    <lineage>
        <taxon>Eukaryota</taxon>
        <taxon>Sar</taxon>
        <taxon>Alveolata</taxon>
        <taxon>Ciliophora</taxon>
        <taxon>Postciliodesmatophora</taxon>
        <taxon>Heterotrichea</taxon>
        <taxon>Heterotrichida</taxon>
        <taxon>Blepharismidae</taxon>
        <taxon>Blepharisma</taxon>
    </lineage>
</organism>
<reference evidence="6" key="1">
    <citation type="submission" date="2021-09" db="EMBL/GenBank/DDBJ databases">
        <authorList>
            <consortium name="AG Swart"/>
            <person name="Singh M."/>
            <person name="Singh A."/>
            <person name="Seah K."/>
            <person name="Emmerich C."/>
        </authorList>
    </citation>
    <scope>NUCLEOTIDE SEQUENCE</scope>
    <source>
        <strain evidence="6">ATCC30299</strain>
    </source>
</reference>
<proteinExistence type="inferred from homology"/>
<feature type="domain" description="MIF4G" evidence="5">
    <location>
        <begin position="292"/>
        <end position="520"/>
    </location>
</feature>
<feature type="compositionally biased region" description="Basic and acidic residues" evidence="4">
    <location>
        <begin position="240"/>
        <end position="249"/>
    </location>
</feature>
<feature type="compositionally biased region" description="Basic residues" evidence="4">
    <location>
        <begin position="221"/>
        <end position="239"/>
    </location>
</feature>
<feature type="region of interest" description="Disordered" evidence="4">
    <location>
        <begin position="1"/>
        <end position="63"/>
    </location>
</feature>
<dbReference type="Gene3D" id="1.25.40.180">
    <property type="match status" value="1"/>
</dbReference>
<evidence type="ECO:0000313" key="7">
    <source>
        <dbReference type="Proteomes" id="UP001162131"/>
    </source>
</evidence>
<evidence type="ECO:0000256" key="2">
    <source>
        <dbReference type="ARBA" id="ARBA00022540"/>
    </source>
</evidence>
<dbReference type="InterPro" id="IPR003890">
    <property type="entry name" value="MIF4G-like_typ-3"/>
</dbReference>
<feature type="compositionally biased region" description="Polar residues" evidence="4">
    <location>
        <begin position="30"/>
        <end position="41"/>
    </location>
</feature>
<dbReference type="Pfam" id="PF02854">
    <property type="entry name" value="MIF4G"/>
    <property type="match status" value="1"/>
</dbReference>
<comment type="caution">
    <text evidence="6">The sequence shown here is derived from an EMBL/GenBank/DDBJ whole genome shotgun (WGS) entry which is preliminary data.</text>
</comment>